<evidence type="ECO:0000313" key="3">
    <source>
        <dbReference type="Proteomes" id="UP001596156"/>
    </source>
</evidence>
<proteinExistence type="predicted"/>
<protein>
    <submittedName>
        <fullName evidence="2">Uncharacterized protein</fullName>
    </submittedName>
</protein>
<evidence type="ECO:0000256" key="1">
    <source>
        <dbReference type="SAM" id="MobiDB-lite"/>
    </source>
</evidence>
<dbReference type="Proteomes" id="UP001596156">
    <property type="component" value="Unassembled WGS sequence"/>
</dbReference>
<sequence>MEARASTLPGGTPATGRPRRPAAGRSRQEPPGPDGLPGPARGSDPFRSRPAPAAGALDPREAYALWEREGRPRRERYGLTVGDEGTRAWPDDPRGPHVWPLPS</sequence>
<reference evidence="3" key="1">
    <citation type="journal article" date="2019" name="Int. J. Syst. Evol. Microbiol.">
        <title>The Global Catalogue of Microorganisms (GCM) 10K type strain sequencing project: providing services to taxonomists for standard genome sequencing and annotation.</title>
        <authorList>
            <consortium name="The Broad Institute Genomics Platform"/>
            <consortium name="The Broad Institute Genome Sequencing Center for Infectious Disease"/>
            <person name="Wu L."/>
            <person name="Ma J."/>
        </authorList>
    </citation>
    <scope>NUCLEOTIDE SEQUENCE [LARGE SCALE GENOMIC DNA]</scope>
    <source>
        <strain evidence="3">CCM 8479</strain>
    </source>
</reference>
<accession>A0ABW0DBW7</accession>
<organism evidence="2 3">
    <name type="scientific">Streptomyces fimbriatus</name>
    <dbReference type="NCBI Taxonomy" id="68197"/>
    <lineage>
        <taxon>Bacteria</taxon>
        <taxon>Bacillati</taxon>
        <taxon>Actinomycetota</taxon>
        <taxon>Actinomycetes</taxon>
        <taxon>Kitasatosporales</taxon>
        <taxon>Streptomycetaceae</taxon>
        <taxon>Streptomyces</taxon>
    </lineage>
</organism>
<gene>
    <name evidence="2" type="ORF">ACFPN6_19645</name>
</gene>
<feature type="region of interest" description="Disordered" evidence="1">
    <location>
        <begin position="1"/>
        <end position="103"/>
    </location>
</feature>
<comment type="caution">
    <text evidence="2">The sequence shown here is derived from an EMBL/GenBank/DDBJ whole genome shotgun (WGS) entry which is preliminary data.</text>
</comment>
<keyword evidence="3" id="KW-1185">Reference proteome</keyword>
<feature type="compositionally biased region" description="Basic and acidic residues" evidence="1">
    <location>
        <begin position="58"/>
        <end position="77"/>
    </location>
</feature>
<feature type="compositionally biased region" description="Basic and acidic residues" evidence="1">
    <location>
        <begin position="84"/>
        <end position="95"/>
    </location>
</feature>
<name>A0ABW0DBW7_STRFI</name>
<evidence type="ECO:0000313" key="2">
    <source>
        <dbReference type="EMBL" id="MFC5226771.1"/>
    </source>
</evidence>
<dbReference type="EMBL" id="JBHSKL010000025">
    <property type="protein sequence ID" value="MFC5226771.1"/>
    <property type="molecule type" value="Genomic_DNA"/>
</dbReference>
<dbReference type="RefSeq" id="WP_381572443.1">
    <property type="nucleotide sequence ID" value="NZ_BAAASS010000001.1"/>
</dbReference>